<dbReference type="NCBIfam" id="TIGR00654">
    <property type="entry name" value="PhzF_family"/>
    <property type="match status" value="1"/>
</dbReference>
<gene>
    <name evidence="4" type="ORF">EM808_02565</name>
</gene>
<evidence type="ECO:0000256" key="3">
    <source>
        <dbReference type="PIRSR" id="PIRSR016184-1"/>
    </source>
</evidence>
<protein>
    <submittedName>
        <fullName evidence="4">PhzF family phenazine biosynthesis protein</fullName>
    </submittedName>
</protein>
<dbReference type="EMBL" id="RZTZ01000001">
    <property type="protein sequence ID" value="RVT67378.1"/>
    <property type="molecule type" value="Genomic_DNA"/>
</dbReference>
<dbReference type="PIRSF" id="PIRSF016184">
    <property type="entry name" value="PhzC_PhzF"/>
    <property type="match status" value="1"/>
</dbReference>
<keyword evidence="2" id="KW-0413">Isomerase</keyword>
<dbReference type="AlphaFoldDB" id="A0A3S2TWI4"/>
<accession>A0A3S2TWI4</accession>
<evidence type="ECO:0000256" key="2">
    <source>
        <dbReference type="ARBA" id="ARBA00023235"/>
    </source>
</evidence>
<feature type="active site" evidence="3">
    <location>
        <position position="47"/>
    </location>
</feature>
<dbReference type="RefSeq" id="WP_127735364.1">
    <property type="nucleotide sequence ID" value="NZ_RZTZ01000001.1"/>
</dbReference>
<dbReference type="PANTHER" id="PTHR13774">
    <property type="entry name" value="PHENAZINE BIOSYNTHESIS PROTEIN"/>
    <property type="match status" value="1"/>
</dbReference>
<reference evidence="4 5" key="1">
    <citation type="submission" date="2019-01" db="EMBL/GenBank/DDBJ databases">
        <title>Bacillus sp. M5HDSG1-1, whole genome shotgun sequence.</title>
        <authorList>
            <person name="Tuo L."/>
        </authorList>
    </citation>
    <scope>NUCLEOTIDE SEQUENCE [LARGE SCALE GENOMIC DNA]</scope>
    <source>
        <strain evidence="4 5">M5HDSG1-1</strain>
    </source>
</reference>
<dbReference type="Proteomes" id="UP000288024">
    <property type="component" value="Unassembled WGS sequence"/>
</dbReference>
<evidence type="ECO:0000313" key="4">
    <source>
        <dbReference type="EMBL" id="RVT67378.1"/>
    </source>
</evidence>
<dbReference type="GO" id="GO:0016853">
    <property type="term" value="F:isomerase activity"/>
    <property type="evidence" value="ECO:0007669"/>
    <property type="project" value="UniProtKB-KW"/>
</dbReference>
<dbReference type="Gene3D" id="3.10.310.10">
    <property type="entry name" value="Diaminopimelate Epimerase, Chain A, domain 1"/>
    <property type="match status" value="2"/>
</dbReference>
<evidence type="ECO:0000256" key="1">
    <source>
        <dbReference type="ARBA" id="ARBA00008270"/>
    </source>
</evidence>
<organism evidence="4 5">
    <name type="scientific">Niallia taxi</name>
    <dbReference type="NCBI Taxonomy" id="2499688"/>
    <lineage>
        <taxon>Bacteria</taxon>
        <taxon>Bacillati</taxon>
        <taxon>Bacillota</taxon>
        <taxon>Bacilli</taxon>
        <taxon>Bacillales</taxon>
        <taxon>Bacillaceae</taxon>
        <taxon>Niallia</taxon>
    </lineage>
</organism>
<comment type="caution">
    <text evidence="4">The sequence shown here is derived from an EMBL/GenBank/DDBJ whole genome shotgun (WGS) entry which is preliminary data.</text>
</comment>
<keyword evidence="5" id="KW-1185">Reference proteome</keyword>
<dbReference type="GO" id="GO:0005737">
    <property type="term" value="C:cytoplasm"/>
    <property type="evidence" value="ECO:0007669"/>
    <property type="project" value="TreeGrafter"/>
</dbReference>
<proteinExistence type="inferred from homology"/>
<comment type="similarity">
    <text evidence="1">Belongs to the PhzF family.</text>
</comment>
<dbReference type="InterPro" id="IPR003719">
    <property type="entry name" value="Phenazine_PhzF-like"/>
</dbReference>
<evidence type="ECO:0000313" key="5">
    <source>
        <dbReference type="Proteomes" id="UP000288024"/>
    </source>
</evidence>
<sequence length="299" mass="32989">MKSVKVYHYDAFSTKPDTGNPAGVVVDGELLSEAEMQEIASKVGFNETGFITKSDKADVRIRYFTPGHEMDLCGHGTIACLYGLHEHNLLPQKEYMTIETKAGVLPIKLQISDNDRLYITMKQAAPKFMEFGGSKADLAAAIGLAEDDISDVLPVMYGSTGIWTLLLPIKSLAVFKRMKPQNQLFPEILKEIPKASLHPFCLETELEHADMHARHFSSPFSGTVEDPVTGTAAGVMGAYYAEFIKKEAERPFELVIEQGLEIDRAGKVLVKVSDKERSLDIEIAGTAVYVKSMEISVNQ</sequence>
<dbReference type="SUPFAM" id="SSF54506">
    <property type="entry name" value="Diaminopimelate epimerase-like"/>
    <property type="match status" value="1"/>
</dbReference>
<dbReference type="PANTHER" id="PTHR13774:SF17">
    <property type="entry name" value="PHENAZINE BIOSYNTHESIS-LIKE DOMAIN-CONTAINING PROTEIN"/>
    <property type="match status" value="1"/>
</dbReference>
<name>A0A3S2TWI4_9BACI</name>
<dbReference type="Pfam" id="PF02567">
    <property type="entry name" value="PhzC-PhzF"/>
    <property type="match status" value="1"/>
</dbReference>